<reference evidence="2 3" key="1">
    <citation type="journal article" date="2015" name="Nature">
        <title>rRNA introns, odd ribosomes, and small enigmatic genomes across a large radiation of phyla.</title>
        <authorList>
            <person name="Brown C.T."/>
            <person name="Hug L.A."/>
            <person name="Thomas B.C."/>
            <person name="Sharon I."/>
            <person name="Castelle C.J."/>
            <person name="Singh A."/>
            <person name="Wilkins M.J."/>
            <person name="Williams K.H."/>
            <person name="Banfield J.F."/>
        </authorList>
    </citation>
    <scope>NUCLEOTIDE SEQUENCE [LARGE SCALE GENOMIC DNA]</scope>
</reference>
<evidence type="ECO:0000256" key="1">
    <source>
        <dbReference type="SAM" id="Phobius"/>
    </source>
</evidence>
<evidence type="ECO:0000313" key="2">
    <source>
        <dbReference type="EMBL" id="KKW29019.1"/>
    </source>
</evidence>
<organism evidence="2 3">
    <name type="scientific">Candidatus Uhrbacteria bacterium GW2011_GWD2_52_7</name>
    <dbReference type="NCBI Taxonomy" id="1618989"/>
    <lineage>
        <taxon>Bacteria</taxon>
        <taxon>Candidatus Uhriibacteriota</taxon>
    </lineage>
</organism>
<dbReference type="EMBL" id="LCRD01000056">
    <property type="protein sequence ID" value="KKW29019.1"/>
    <property type="molecule type" value="Genomic_DNA"/>
</dbReference>
<dbReference type="AlphaFoldDB" id="A0A0G2A9I8"/>
<feature type="transmembrane region" description="Helical" evidence="1">
    <location>
        <begin position="38"/>
        <end position="60"/>
    </location>
</feature>
<accession>A0A0G2A9I8</accession>
<dbReference type="Proteomes" id="UP000034846">
    <property type="component" value="Unassembled WGS sequence"/>
</dbReference>
<name>A0A0G2A9I8_9BACT</name>
<keyword evidence="1" id="KW-1133">Transmembrane helix</keyword>
<keyword evidence="1" id="KW-0472">Membrane</keyword>
<comment type="caution">
    <text evidence="2">The sequence shown here is derived from an EMBL/GenBank/DDBJ whole genome shotgun (WGS) entry which is preliminary data.</text>
</comment>
<gene>
    <name evidence="2" type="ORF">UY72_C0056G0005</name>
</gene>
<sequence length="296" mass="33178">MLKHRNFLHKWHAKNAEGNPLRNPLFPHRECSARKTMLVFAAGAVAVTAGVVALIVYLPFFRITGVVVEGLTSISRDDVISVVNAKLSQKPLFIFPERHRLFINEEELVNTLSEQFHFKSATLSYDRKTMIVVAEESVLEIALRAKNSTYFLTLEGGISREASSDESLVIDVRLGSATAPTDTTLPALQPTMPIIVLGQTSNEEMPGLDSRVVTGVIQVDEGLRAIGVVPISHELIRLEDRWITTHTQTGYDVMIDVTKDIPDQLEMLKTILTSRDDTRYEYIDVRFGENIFVKEL</sequence>
<keyword evidence="1" id="KW-0812">Transmembrane</keyword>
<evidence type="ECO:0008006" key="4">
    <source>
        <dbReference type="Google" id="ProtNLM"/>
    </source>
</evidence>
<proteinExistence type="predicted"/>
<protein>
    <recommendedName>
        <fullName evidence="4">POTRA domain-containing protein</fullName>
    </recommendedName>
</protein>
<evidence type="ECO:0000313" key="3">
    <source>
        <dbReference type="Proteomes" id="UP000034846"/>
    </source>
</evidence>